<dbReference type="Proteomes" id="UP000053429">
    <property type="component" value="Unassembled WGS sequence"/>
</dbReference>
<dbReference type="SMART" id="SM00347">
    <property type="entry name" value="HTH_MARR"/>
    <property type="match status" value="1"/>
</dbReference>
<gene>
    <name evidence="2" type="ORF">AQJ67_05875</name>
</gene>
<dbReference type="RefSeq" id="WP_062716970.1">
    <property type="nucleotide sequence ID" value="NZ_KQ948925.1"/>
</dbReference>
<dbReference type="PANTHER" id="PTHR33164:SF57">
    <property type="entry name" value="MARR-FAMILY TRANSCRIPTIONAL REGULATOR"/>
    <property type="match status" value="1"/>
</dbReference>
<dbReference type="InterPro" id="IPR039422">
    <property type="entry name" value="MarR/SlyA-like"/>
</dbReference>
<evidence type="ECO:0000313" key="3">
    <source>
        <dbReference type="Proteomes" id="UP000053429"/>
    </source>
</evidence>
<feature type="domain" description="HTH marR-type" evidence="1">
    <location>
        <begin position="22"/>
        <end position="154"/>
    </location>
</feature>
<dbReference type="PRINTS" id="PR00598">
    <property type="entry name" value="HTHMARR"/>
</dbReference>
<dbReference type="SUPFAM" id="SSF46785">
    <property type="entry name" value="Winged helix' DNA-binding domain"/>
    <property type="match status" value="1"/>
</dbReference>
<dbReference type="InterPro" id="IPR036390">
    <property type="entry name" value="WH_DNA-bd_sf"/>
</dbReference>
<reference evidence="2 3" key="1">
    <citation type="submission" date="2015-10" db="EMBL/GenBank/DDBJ databases">
        <title>Draft genome sequence of Streptomyces caeruleatus NRRL B-24802, type strain for the species Streptomyces caeruleatus.</title>
        <authorList>
            <person name="Ruckert C."/>
            <person name="Winkler A."/>
            <person name="Kalinowski J."/>
            <person name="Kampfer P."/>
            <person name="Glaeser S."/>
        </authorList>
    </citation>
    <scope>NUCLEOTIDE SEQUENCE [LARGE SCALE GENOMIC DNA]</scope>
    <source>
        <strain evidence="2 3">NRRL B-24802</strain>
    </source>
</reference>
<name>A0A124IAH2_9ACTN</name>
<protein>
    <submittedName>
        <fullName evidence="2">MarR family transcriptional regulator</fullName>
    </submittedName>
</protein>
<keyword evidence="3" id="KW-1185">Reference proteome</keyword>
<evidence type="ECO:0000313" key="2">
    <source>
        <dbReference type="EMBL" id="KUO05660.1"/>
    </source>
</evidence>
<dbReference type="EMBL" id="LMWY01000004">
    <property type="protein sequence ID" value="KUO05660.1"/>
    <property type="molecule type" value="Genomic_DNA"/>
</dbReference>
<comment type="caution">
    <text evidence="2">The sequence shown here is derived from an EMBL/GenBank/DDBJ whole genome shotgun (WGS) entry which is preliminary data.</text>
</comment>
<dbReference type="GO" id="GO:0003700">
    <property type="term" value="F:DNA-binding transcription factor activity"/>
    <property type="evidence" value="ECO:0007669"/>
    <property type="project" value="InterPro"/>
</dbReference>
<dbReference type="Pfam" id="PF01047">
    <property type="entry name" value="MarR"/>
    <property type="match status" value="1"/>
</dbReference>
<sequence length="176" mass="19415">MSTPPLPELPDTPASPEVVDIERALTRITYLSTRARQHERLMALAGVPLDRAAVALLRQVADSEPLRPGELANRLGVEASHVTRTVQQLQKSGYVTRVPDPQDRRAQRIELTDAGRRAIARVRDAGARGMQLALADWTPEELRQLATLFHRMVDDFLAYAVEEEPEPLPTAPAGTA</sequence>
<dbReference type="InterPro" id="IPR000835">
    <property type="entry name" value="HTH_MarR-typ"/>
</dbReference>
<organism evidence="2 3">
    <name type="scientific">Streptomyces caeruleatus</name>
    <dbReference type="NCBI Taxonomy" id="661399"/>
    <lineage>
        <taxon>Bacteria</taxon>
        <taxon>Bacillati</taxon>
        <taxon>Actinomycetota</taxon>
        <taxon>Actinomycetes</taxon>
        <taxon>Kitasatosporales</taxon>
        <taxon>Streptomycetaceae</taxon>
        <taxon>Streptomyces</taxon>
    </lineage>
</organism>
<dbReference type="PANTHER" id="PTHR33164">
    <property type="entry name" value="TRANSCRIPTIONAL REGULATOR, MARR FAMILY"/>
    <property type="match status" value="1"/>
</dbReference>
<dbReference type="InterPro" id="IPR036388">
    <property type="entry name" value="WH-like_DNA-bd_sf"/>
</dbReference>
<proteinExistence type="predicted"/>
<dbReference type="OrthoDB" id="4485201at2"/>
<dbReference type="AlphaFoldDB" id="A0A124IAH2"/>
<dbReference type="GO" id="GO:0006950">
    <property type="term" value="P:response to stress"/>
    <property type="evidence" value="ECO:0007669"/>
    <property type="project" value="TreeGrafter"/>
</dbReference>
<evidence type="ECO:0000259" key="1">
    <source>
        <dbReference type="PROSITE" id="PS50995"/>
    </source>
</evidence>
<dbReference type="PROSITE" id="PS50995">
    <property type="entry name" value="HTH_MARR_2"/>
    <property type="match status" value="1"/>
</dbReference>
<accession>A0A124IAH2</accession>
<dbReference type="Gene3D" id="1.10.10.10">
    <property type="entry name" value="Winged helix-like DNA-binding domain superfamily/Winged helix DNA-binding domain"/>
    <property type="match status" value="1"/>
</dbReference>
<dbReference type="STRING" id="661399.AQJ67_05875"/>